<organism evidence="7 8">
    <name type="scientific">Halalkalibacter wakoensis JCM 9140</name>
    <dbReference type="NCBI Taxonomy" id="1236970"/>
    <lineage>
        <taxon>Bacteria</taxon>
        <taxon>Bacillati</taxon>
        <taxon>Bacillota</taxon>
        <taxon>Bacilli</taxon>
        <taxon>Bacillales</taxon>
        <taxon>Bacillaceae</taxon>
        <taxon>Halalkalibacter</taxon>
    </lineage>
</organism>
<evidence type="ECO:0000313" key="8">
    <source>
        <dbReference type="Proteomes" id="UP000018890"/>
    </source>
</evidence>
<comment type="caution">
    <text evidence="7">The sequence shown here is derived from an EMBL/GenBank/DDBJ whole genome shotgun (WGS) entry which is preliminary data.</text>
</comment>
<dbReference type="STRING" id="1236970.JCM9140_3319"/>
<gene>
    <name evidence="7" type="ORF">JCM9140_3319</name>
</gene>
<dbReference type="EMBL" id="BAUT01000042">
    <property type="protein sequence ID" value="GAE27194.1"/>
    <property type="molecule type" value="Genomic_DNA"/>
</dbReference>
<feature type="transmembrane region" description="Helical" evidence="5">
    <location>
        <begin position="377"/>
        <end position="394"/>
    </location>
</feature>
<feature type="transmembrane region" description="Helical" evidence="5">
    <location>
        <begin position="45"/>
        <end position="66"/>
    </location>
</feature>
<keyword evidence="3 5" id="KW-1133">Transmembrane helix</keyword>
<evidence type="ECO:0000256" key="2">
    <source>
        <dbReference type="ARBA" id="ARBA00022692"/>
    </source>
</evidence>
<feature type="transmembrane region" description="Helical" evidence="5">
    <location>
        <begin position="291"/>
        <end position="311"/>
    </location>
</feature>
<feature type="transmembrane region" description="Helical" evidence="5">
    <location>
        <begin position="323"/>
        <end position="341"/>
    </location>
</feature>
<protein>
    <submittedName>
        <fullName evidence="7">Sulfate transporter family protein</fullName>
    </submittedName>
</protein>
<evidence type="ECO:0000313" key="7">
    <source>
        <dbReference type="EMBL" id="GAE27194.1"/>
    </source>
</evidence>
<dbReference type="OrthoDB" id="9771198at2"/>
<keyword evidence="2 5" id="KW-0812">Transmembrane</keyword>
<reference evidence="7" key="1">
    <citation type="journal article" date="2014" name="Genome Announc.">
        <title>Draft Genome Sequences of Three Alkaliphilic Bacillus Strains, Bacillus wakoensis JCM 9140T, Bacillus akibai JCM 9157T, and Bacillus hemicellulosilyticus JCM 9152T.</title>
        <authorList>
            <person name="Yuki M."/>
            <person name="Oshima K."/>
            <person name="Suda W."/>
            <person name="Oshida Y."/>
            <person name="Kitamura K."/>
            <person name="Iida T."/>
            <person name="Hattori M."/>
            <person name="Ohkuma M."/>
        </authorList>
    </citation>
    <scope>NUCLEOTIDE SEQUENCE [LARGE SCALE GENOMIC DNA]</scope>
    <source>
        <strain evidence="7">JCM 9140</strain>
    </source>
</reference>
<keyword evidence="4 5" id="KW-0472">Membrane</keyword>
<dbReference type="GO" id="GO:0016020">
    <property type="term" value="C:membrane"/>
    <property type="evidence" value="ECO:0007669"/>
    <property type="project" value="UniProtKB-SubCell"/>
</dbReference>
<evidence type="ECO:0000256" key="3">
    <source>
        <dbReference type="ARBA" id="ARBA00022989"/>
    </source>
</evidence>
<feature type="transmembrane region" description="Helical" evidence="5">
    <location>
        <begin position="20"/>
        <end position="39"/>
    </location>
</feature>
<evidence type="ECO:0000256" key="5">
    <source>
        <dbReference type="SAM" id="Phobius"/>
    </source>
</evidence>
<dbReference type="PANTHER" id="PTHR11814">
    <property type="entry name" value="SULFATE TRANSPORTER"/>
    <property type="match status" value="1"/>
</dbReference>
<dbReference type="Pfam" id="PF00916">
    <property type="entry name" value="Sulfate_transp"/>
    <property type="match status" value="1"/>
</dbReference>
<feature type="transmembrane region" description="Helical" evidence="5">
    <location>
        <begin position="250"/>
        <end position="271"/>
    </location>
</feature>
<feature type="transmembrane region" description="Helical" evidence="5">
    <location>
        <begin position="225"/>
        <end position="243"/>
    </location>
</feature>
<name>W4Q734_9BACI</name>
<feature type="domain" description="SLC26A/SulP transporter" evidence="6">
    <location>
        <begin position="21"/>
        <end position="387"/>
    </location>
</feature>
<feature type="transmembrane region" description="Helical" evidence="5">
    <location>
        <begin position="347"/>
        <end position="365"/>
    </location>
</feature>
<dbReference type="RefSeq" id="WP_052002290.1">
    <property type="nucleotide sequence ID" value="NZ_BAUT01000042.1"/>
</dbReference>
<accession>W4Q734</accession>
<dbReference type="InterPro" id="IPR011547">
    <property type="entry name" value="SLC26A/SulP_dom"/>
</dbReference>
<evidence type="ECO:0000256" key="4">
    <source>
        <dbReference type="ARBA" id="ARBA00023136"/>
    </source>
</evidence>
<evidence type="ECO:0000259" key="6">
    <source>
        <dbReference type="Pfam" id="PF00916"/>
    </source>
</evidence>
<feature type="transmembrane region" description="Helical" evidence="5">
    <location>
        <begin position="132"/>
        <end position="158"/>
    </location>
</feature>
<comment type="subcellular location">
    <subcellularLocation>
        <location evidence="1">Membrane</location>
        <topology evidence="1">Multi-pass membrane protein</topology>
    </subcellularLocation>
</comment>
<feature type="transmembrane region" description="Helical" evidence="5">
    <location>
        <begin position="73"/>
        <end position="93"/>
    </location>
</feature>
<dbReference type="InterPro" id="IPR001902">
    <property type="entry name" value="SLC26A/SulP_fam"/>
</dbReference>
<sequence>MLFKCMPGLERLYHYNRTNFPRDLLAGIVVAILFIPQSMAYASIAGVPLVIGLYAATVPLMIYALFGSCKHLSVGPVSIVSLLAFTGVSSIAPAHSNQFLELMLMLGLMVGCMLLLMGLFKTGFLFDYISPTVITGFTSAVAIIIALNQIKVLLGLSLPPYHDAVSYVLVLISNIPEANVDTAVIGLSSLCFLLLLKKVVPTFAPLFVIILAITGVHYLNLEQTGVAVVGAIPSGLPALTINLPSVDTLFMLLPIAGTIAFVAFLESYAVAKTMNAKEKEKLDTNQELVGLGLANISSSFVGSIPVAGALSRTAVNDQAGARTNLSLLITAFFIIVTLVYLTPLFYSLPTATLAAIIILAVAKLVHLNKVPQLMRTSPIDAFILLVTFFATLMIDVFLGLLAGIGLSIFISFFKRVLASSTKRIPFK</sequence>
<feature type="transmembrane region" description="Helical" evidence="5">
    <location>
        <begin position="99"/>
        <end position="120"/>
    </location>
</feature>
<evidence type="ECO:0000256" key="1">
    <source>
        <dbReference type="ARBA" id="ARBA00004141"/>
    </source>
</evidence>
<proteinExistence type="predicted"/>
<feature type="transmembrane region" description="Helical" evidence="5">
    <location>
        <begin position="203"/>
        <end position="219"/>
    </location>
</feature>
<dbReference type="AlphaFoldDB" id="W4Q734"/>
<dbReference type="GO" id="GO:0055085">
    <property type="term" value="P:transmembrane transport"/>
    <property type="evidence" value="ECO:0007669"/>
    <property type="project" value="InterPro"/>
</dbReference>
<keyword evidence="8" id="KW-1185">Reference proteome</keyword>
<dbReference type="Proteomes" id="UP000018890">
    <property type="component" value="Unassembled WGS sequence"/>
</dbReference>